<dbReference type="RefSeq" id="WP_108950632.1">
    <property type="nucleotide sequence ID" value="NZ_CP022187.1"/>
</dbReference>
<evidence type="ECO:0000259" key="5">
    <source>
        <dbReference type="PROSITE" id="PS51123"/>
    </source>
</evidence>
<dbReference type="InterPro" id="IPR050330">
    <property type="entry name" value="Bact_OuterMem_StrucFunc"/>
</dbReference>
<dbReference type="PRINTS" id="PR01021">
    <property type="entry name" value="OMPADOMAIN"/>
</dbReference>
<evidence type="ECO:0000256" key="1">
    <source>
        <dbReference type="ARBA" id="ARBA00004442"/>
    </source>
</evidence>
<dbReference type="AlphaFoldDB" id="A0A2U8GUJ4"/>
<protein>
    <submittedName>
        <fullName evidence="6">Flagellar motor protein MotB</fullName>
    </submittedName>
</protein>
<keyword evidence="7" id="KW-1185">Reference proteome</keyword>
<dbReference type="KEGG" id="acom:CEW83_18270"/>
<dbReference type="EMBL" id="CP022187">
    <property type="protein sequence ID" value="AWI76933.1"/>
    <property type="molecule type" value="Genomic_DNA"/>
</dbReference>
<keyword evidence="2 4" id="KW-0472">Membrane</keyword>
<accession>A0A2U8GUJ4</accession>
<dbReference type="Pfam" id="PF00691">
    <property type="entry name" value="OmpA"/>
    <property type="match status" value="1"/>
</dbReference>
<dbReference type="Gene3D" id="3.30.1330.60">
    <property type="entry name" value="OmpA-like domain"/>
    <property type="match status" value="1"/>
</dbReference>
<dbReference type="InterPro" id="IPR006664">
    <property type="entry name" value="OMP_bac"/>
</dbReference>
<dbReference type="InterPro" id="IPR036737">
    <property type="entry name" value="OmpA-like_sf"/>
</dbReference>
<comment type="subcellular location">
    <subcellularLocation>
        <location evidence="1">Cell outer membrane</location>
    </subcellularLocation>
</comment>
<sequence>MTNAESTTRNMCALRLRRIGLNLACVLLATGCAPKAYMVLLEQEDGRTGSVVVTHAGRSASLDKAGAGLALNADGPSPIDVDPARILADFGAAMAAQPLPPQTFVLYFDGVGVALMPESQAKINDIRKIMSTRPAPDVSIVGHTDRAGDDAANEALGLTRARAVRDMLTREITAAVSVEIASHGERNPLLPTADGVSEPRNRRVELTIR</sequence>
<dbReference type="SUPFAM" id="SSF103088">
    <property type="entry name" value="OmpA-like"/>
    <property type="match status" value="1"/>
</dbReference>
<dbReference type="PROSITE" id="PS51123">
    <property type="entry name" value="OMPA_2"/>
    <property type="match status" value="1"/>
</dbReference>
<name>A0A2U8GUJ4_9RHOO</name>
<reference evidence="6 7" key="1">
    <citation type="submission" date="2017-06" db="EMBL/GenBank/DDBJ databases">
        <title>Azoarcus.</title>
        <authorList>
            <person name="Woo J.-H."/>
            <person name="Kim H.-S."/>
        </authorList>
    </citation>
    <scope>NUCLEOTIDE SEQUENCE [LARGE SCALE GENOMIC DNA]</scope>
    <source>
        <strain evidence="6 7">TSPY31</strain>
    </source>
</reference>
<keyword evidence="6" id="KW-0966">Cell projection</keyword>
<keyword evidence="6" id="KW-0969">Cilium</keyword>
<keyword evidence="6" id="KW-0282">Flagellum</keyword>
<dbReference type="CDD" id="cd07185">
    <property type="entry name" value="OmpA_C-like"/>
    <property type="match status" value="1"/>
</dbReference>
<dbReference type="PANTHER" id="PTHR30329">
    <property type="entry name" value="STATOR ELEMENT OF FLAGELLAR MOTOR COMPLEX"/>
    <property type="match status" value="1"/>
</dbReference>
<feature type="domain" description="OmpA-like" evidence="5">
    <location>
        <begin position="95"/>
        <end position="209"/>
    </location>
</feature>
<dbReference type="GO" id="GO:0009279">
    <property type="term" value="C:cell outer membrane"/>
    <property type="evidence" value="ECO:0007669"/>
    <property type="project" value="UniProtKB-SubCell"/>
</dbReference>
<proteinExistence type="predicted"/>
<keyword evidence="3" id="KW-0998">Cell outer membrane</keyword>
<dbReference type="Proteomes" id="UP000244930">
    <property type="component" value="Chromosome"/>
</dbReference>
<organism evidence="6 7">
    <name type="scientific">Parazoarcus communis</name>
    <dbReference type="NCBI Taxonomy" id="41977"/>
    <lineage>
        <taxon>Bacteria</taxon>
        <taxon>Pseudomonadati</taxon>
        <taxon>Pseudomonadota</taxon>
        <taxon>Betaproteobacteria</taxon>
        <taxon>Rhodocyclales</taxon>
        <taxon>Zoogloeaceae</taxon>
        <taxon>Parazoarcus</taxon>
    </lineage>
</organism>
<evidence type="ECO:0000313" key="6">
    <source>
        <dbReference type="EMBL" id="AWI76933.1"/>
    </source>
</evidence>
<dbReference type="InterPro" id="IPR006665">
    <property type="entry name" value="OmpA-like"/>
</dbReference>
<dbReference type="PANTHER" id="PTHR30329:SF21">
    <property type="entry name" value="LIPOPROTEIN YIAD-RELATED"/>
    <property type="match status" value="1"/>
</dbReference>
<evidence type="ECO:0000256" key="4">
    <source>
        <dbReference type="PROSITE-ProRule" id="PRU00473"/>
    </source>
</evidence>
<gene>
    <name evidence="6" type="ORF">CEW83_18270</name>
</gene>
<evidence type="ECO:0000256" key="3">
    <source>
        <dbReference type="ARBA" id="ARBA00023237"/>
    </source>
</evidence>
<evidence type="ECO:0000313" key="7">
    <source>
        <dbReference type="Proteomes" id="UP000244930"/>
    </source>
</evidence>
<evidence type="ECO:0000256" key="2">
    <source>
        <dbReference type="ARBA" id="ARBA00023136"/>
    </source>
</evidence>